<reference evidence="1 2" key="1">
    <citation type="submission" date="2014-07" db="EMBL/GenBank/DDBJ databases">
        <title>Draft Genome Sequences of Environmental Pseudomonas syringae strains.</title>
        <authorList>
            <person name="Baltrus D.A."/>
            <person name="Berge O."/>
            <person name="Morris C."/>
        </authorList>
    </citation>
    <scope>NUCLEOTIDE SEQUENCE [LARGE SCALE GENOMIC DNA]</scope>
    <source>
        <strain evidence="1 2">CEB003</strain>
    </source>
</reference>
<dbReference type="Proteomes" id="UP000028643">
    <property type="component" value="Unassembled WGS sequence"/>
</dbReference>
<comment type="caution">
    <text evidence="1">The sequence shown here is derived from an EMBL/GenBank/DDBJ whole genome shotgun (WGS) entry which is preliminary data.</text>
</comment>
<evidence type="ECO:0000313" key="2">
    <source>
        <dbReference type="Proteomes" id="UP000028643"/>
    </source>
</evidence>
<evidence type="ECO:0000313" key="1">
    <source>
        <dbReference type="EMBL" id="KFE53997.1"/>
    </source>
</evidence>
<dbReference type="RefSeq" id="WP_047572442.1">
    <property type="nucleotide sequence ID" value="NZ_JPQT01000063.1"/>
</dbReference>
<proteinExistence type="predicted"/>
<dbReference type="AlphaFoldDB" id="A0A085VEY4"/>
<sequence>MNLPENVFENPYKTGQYLKFTMNVNEVVPHLVTLLSSYQTFAISENVEYVKSLLDADGIHYDERQLAQFFEIHDVIACLFGQYGDLDVGSVWESYVKDFTENVANLSIKEAGQTIFKAYCYRAHKLVAVQEEWGNSEIL</sequence>
<dbReference type="EMBL" id="JPQT01000063">
    <property type="protein sequence ID" value="KFE53997.1"/>
    <property type="molecule type" value="Genomic_DNA"/>
</dbReference>
<dbReference type="PATRIC" id="fig|317.174.peg.896"/>
<organism evidence="1 2">
    <name type="scientific">Pseudomonas syringae</name>
    <dbReference type="NCBI Taxonomy" id="317"/>
    <lineage>
        <taxon>Bacteria</taxon>
        <taxon>Pseudomonadati</taxon>
        <taxon>Pseudomonadota</taxon>
        <taxon>Gammaproteobacteria</taxon>
        <taxon>Pseudomonadales</taxon>
        <taxon>Pseudomonadaceae</taxon>
        <taxon>Pseudomonas</taxon>
    </lineage>
</organism>
<protein>
    <submittedName>
        <fullName evidence="1">Uncharacterized protein</fullName>
    </submittedName>
</protein>
<name>A0A085VEY4_PSESX</name>
<accession>A0A085VEY4</accession>
<gene>
    <name evidence="1" type="ORF">IV02_04415</name>
</gene>